<accession>A0A2S6AMZ1</accession>
<dbReference type="AlphaFoldDB" id="A0A2S6AMZ1"/>
<feature type="region of interest" description="Disordered" evidence="1">
    <location>
        <begin position="55"/>
        <end position="96"/>
    </location>
</feature>
<name>A0A2S6AMZ1_9NOCA</name>
<dbReference type="RefSeq" id="WP_104380105.1">
    <property type="nucleotide sequence ID" value="NZ_PSZC01000013.1"/>
</dbReference>
<organism evidence="2 3">
    <name type="scientific">Nocardia nova</name>
    <dbReference type="NCBI Taxonomy" id="37330"/>
    <lineage>
        <taxon>Bacteria</taxon>
        <taxon>Bacillati</taxon>
        <taxon>Actinomycetota</taxon>
        <taxon>Actinomycetes</taxon>
        <taxon>Mycobacteriales</taxon>
        <taxon>Nocardiaceae</taxon>
        <taxon>Nocardia</taxon>
    </lineage>
</organism>
<evidence type="ECO:0000256" key="1">
    <source>
        <dbReference type="SAM" id="MobiDB-lite"/>
    </source>
</evidence>
<sequence>MVKVERLERDTIRGLVPFPEAGGATVMQGKESLALDMRAPEGLAIVHEWKAADIQHPMRAAEPGRRGGHTGRHRRASEIFDQPPDQRTHAGQLPRHTGVQNVVNLVRYIQACKEVAEPAATHPPPARG</sequence>
<dbReference type="EMBL" id="PSZC01000013">
    <property type="protein sequence ID" value="PPJ36590.1"/>
    <property type="molecule type" value="Genomic_DNA"/>
</dbReference>
<reference evidence="2 3" key="1">
    <citation type="submission" date="2018-02" db="EMBL/GenBank/DDBJ databases">
        <title>8 Nocardia nova and 1 Nocardia cyriacigeorgica strain used for evolution to TMP-SMX.</title>
        <authorList>
            <person name="Mehta H."/>
            <person name="Weng J."/>
            <person name="Shamoo Y."/>
        </authorList>
    </citation>
    <scope>NUCLEOTIDE SEQUENCE [LARGE SCALE GENOMIC DNA]</scope>
    <source>
        <strain evidence="2 3">MDA3139</strain>
    </source>
</reference>
<protein>
    <submittedName>
        <fullName evidence="2">Uncharacterized protein</fullName>
    </submittedName>
</protein>
<feature type="compositionally biased region" description="Basic residues" evidence="1">
    <location>
        <begin position="66"/>
        <end position="75"/>
    </location>
</feature>
<evidence type="ECO:0000313" key="2">
    <source>
        <dbReference type="EMBL" id="PPJ36590.1"/>
    </source>
</evidence>
<gene>
    <name evidence="2" type="ORF">C5E45_19445</name>
</gene>
<evidence type="ECO:0000313" key="3">
    <source>
        <dbReference type="Proteomes" id="UP000239874"/>
    </source>
</evidence>
<dbReference type="Proteomes" id="UP000239874">
    <property type="component" value="Unassembled WGS sequence"/>
</dbReference>
<comment type="caution">
    <text evidence="2">The sequence shown here is derived from an EMBL/GenBank/DDBJ whole genome shotgun (WGS) entry which is preliminary data.</text>
</comment>
<proteinExistence type="predicted"/>